<evidence type="ECO:0000256" key="9">
    <source>
        <dbReference type="ARBA" id="ARBA00023136"/>
    </source>
</evidence>
<dbReference type="Gene3D" id="1.20.1600.10">
    <property type="entry name" value="Outer membrane efflux proteins (OEP)"/>
    <property type="match status" value="1"/>
</dbReference>
<dbReference type="GO" id="GO:0005886">
    <property type="term" value="C:plasma membrane"/>
    <property type="evidence" value="ECO:0007669"/>
    <property type="project" value="UniProtKB-SubCell"/>
</dbReference>
<proteinExistence type="inferred from homology"/>
<evidence type="ECO:0000256" key="5">
    <source>
        <dbReference type="ARBA" id="ARBA00022475"/>
    </source>
</evidence>
<feature type="transmembrane region" description="Helical" evidence="11">
    <location>
        <begin position="339"/>
        <end position="358"/>
    </location>
</feature>
<dbReference type="eggNOG" id="COG0841">
    <property type="taxonomic scope" value="Bacteria"/>
</dbReference>
<dbReference type="InterPro" id="IPR010131">
    <property type="entry name" value="MdtP/NodT-like"/>
</dbReference>
<feature type="transmembrane region" description="Helical" evidence="11">
    <location>
        <begin position="894"/>
        <end position="914"/>
    </location>
</feature>
<dbReference type="Pfam" id="PF00873">
    <property type="entry name" value="ACR_tran"/>
    <property type="match status" value="1"/>
</dbReference>
<evidence type="ECO:0000256" key="6">
    <source>
        <dbReference type="ARBA" id="ARBA00022519"/>
    </source>
</evidence>
<organism evidence="12 13">
    <name type="scientific">Roseivivax marinus</name>
    <dbReference type="NCBI Taxonomy" id="1379903"/>
    <lineage>
        <taxon>Bacteria</taxon>
        <taxon>Pseudomonadati</taxon>
        <taxon>Pseudomonadota</taxon>
        <taxon>Alphaproteobacteria</taxon>
        <taxon>Rhodobacterales</taxon>
        <taxon>Roseobacteraceae</taxon>
        <taxon>Roseivivax</taxon>
    </lineage>
</organism>
<keyword evidence="13" id="KW-1185">Reference proteome</keyword>
<dbReference type="PATRIC" id="fig|1317118.6.peg.4190"/>
<keyword evidence="9 10" id="KW-0472">Membrane</keyword>
<evidence type="ECO:0000313" key="12">
    <source>
        <dbReference type="EMBL" id="ETW10804.1"/>
    </source>
</evidence>
<evidence type="ECO:0000256" key="3">
    <source>
        <dbReference type="ARBA" id="ARBA00010942"/>
    </source>
</evidence>
<dbReference type="Gene3D" id="2.20.200.10">
    <property type="entry name" value="Outer membrane efflux proteins (OEP)"/>
    <property type="match status" value="1"/>
</dbReference>
<feature type="transmembrane region" description="Helical" evidence="11">
    <location>
        <begin position="870"/>
        <end position="887"/>
    </location>
</feature>
<dbReference type="InterPro" id="IPR001036">
    <property type="entry name" value="Acrflvin-R"/>
</dbReference>
<feature type="transmembrane region" description="Helical" evidence="11">
    <location>
        <begin position="529"/>
        <end position="551"/>
    </location>
</feature>
<dbReference type="PANTHER" id="PTHR32063:SF32">
    <property type="entry name" value="AMINOGLYCOSIDE EFFLUX PUMP-RELATED"/>
    <property type="match status" value="1"/>
</dbReference>
<dbReference type="NCBIfam" id="TIGR01845">
    <property type="entry name" value="outer_NodT"/>
    <property type="match status" value="1"/>
</dbReference>
<feature type="transmembrane region" description="Helical" evidence="11">
    <location>
        <begin position="365"/>
        <end position="386"/>
    </location>
</feature>
<dbReference type="Gene3D" id="3.30.2090.10">
    <property type="entry name" value="Multidrug efflux transporter AcrB TolC docking domain, DN and DC subdomains"/>
    <property type="match status" value="2"/>
</dbReference>
<dbReference type="Gene3D" id="3.30.70.1430">
    <property type="entry name" value="Multidrug efflux transporter AcrB pore domain"/>
    <property type="match status" value="2"/>
</dbReference>
<gene>
    <name evidence="12" type="ORF">ATO8_20469</name>
</gene>
<dbReference type="SUPFAM" id="SSF82866">
    <property type="entry name" value="Multidrug efflux transporter AcrB transmembrane domain"/>
    <property type="match status" value="2"/>
</dbReference>
<keyword evidence="10" id="KW-1134">Transmembrane beta strand</keyword>
<keyword evidence="8 11" id="KW-1133">Transmembrane helix</keyword>
<evidence type="ECO:0000256" key="1">
    <source>
        <dbReference type="ARBA" id="ARBA00004429"/>
    </source>
</evidence>
<dbReference type="FunFam" id="1.20.1640.10:FF:000001">
    <property type="entry name" value="Efflux pump membrane transporter"/>
    <property type="match status" value="1"/>
</dbReference>
<dbReference type="GO" id="GO:0009636">
    <property type="term" value="P:response to toxic substance"/>
    <property type="evidence" value="ECO:0007669"/>
    <property type="project" value="UniProtKB-ARBA"/>
</dbReference>
<comment type="caution">
    <text evidence="12">The sequence shown here is derived from an EMBL/GenBank/DDBJ whole genome shotgun (WGS) entry which is preliminary data.</text>
</comment>
<feature type="transmembrane region" description="Helical" evidence="11">
    <location>
        <begin position="440"/>
        <end position="459"/>
    </location>
</feature>
<dbReference type="PRINTS" id="PR00702">
    <property type="entry name" value="ACRIFLAVINRP"/>
</dbReference>
<dbReference type="InterPro" id="IPR027463">
    <property type="entry name" value="AcrB_DN_DC_subdom"/>
</dbReference>
<dbReference type="SUPFAM" id="SSF82714">
    <property type="entry name" value="Multidrug efflux transporter AcrB TolC docking domain, DN and DC subdomains"/>
    <property type="match status" value="2"/>
</dbReference>
<comment type="similarity">
    <text evidence="2 10">Belongs to the outer membrane factor (OMF) (TC 1.B.17) family.</text>
</comment>
<dbReference type="EMBL" id="AQQW01000024">
    <property type="protein sequence ID" value="ETW10804.1"/>
    <property type="molecule type" value="Genomic_DNA"/>
</dbReference>
<dbReference type="Pfam" id="PF02321">
    <property type="entry name" value="OEP"/>
    <property type="match status" value="2"/>
</dbReference>
<dbReference type="STRING" id="1379903.ATO8_20469"/>
<dbReference type="Gene3D" id="3.30.70.1320">
    <property type="entry name" value="Multidrug efflux transporter AcrB pore domain like"/>
    <property type="match status" value="1"/>
</dbReference>
<dbReference type="SUPFAM" id="SSF56954">
    <property type="entry name" value="Outer membrane efflux proteins (OEP)"/>
    <property type="match status" value="1"/>
</dbReference>
<accession>W4HDJ7</accession>
<feature type="transmembrane region" description="Helical" evidence="11">
    <location>
        <begin position="465"/>
        <end position="487"/>
    </location>
</feature>
<keyword evidence="6" id="KW-0997">Cell inner membrane</keyword>
<dbReference type="Gene3D" id="1.20.1640.10">
    <property type="entry name" value="Multidrug efflux transporter AcrB transmembrane domain"/>
    <property type="match status" value="2"/>
</dbReference>
<dbReference type="Gene3D" id="3.30.70.1440">
    <property type="entry name" value="Multidrug efflux transporter AcrB pore domain"/>
    <property type="match status" value="1"/>
</dbReference>
<keyword evidence="4" id="KW-0813">Transport</keyword>
<evidence type="ECO:0000256" key="2">
    <source>
        <dbReference type="ARBA" id="ARBA00007613"/>
    </source>
</evidence>
<reference evidence="12 13" key="1">
    <citation type="journal article" date="2014" name="Antonie Van Leeuwenhoek">
        <title>Roseivivax atlanticus sp. nov., isolated from surface seawater of the Atlantic Ocean.</title>
        <authorList>
            <person name="Li G."/>
            <person name="Lai Q."/>
            <person name="Liu X."/>
            <person name="Sun F."/>
            <person name="Shao Z."/>
        </authorList>
    </citation>
    <scope>NUCLEOTIDE SEQUENCE [LARGE SCALE GENOMIC DNA]</scope>
    <source>
        <strain evidence="12 13">22II-s10s</strain>
    </source>
</reference>
<protein>
    <submittedName>
        <fullName evidence="12">Hydrophobe/amphiphile efflux-1 (HAE1) family protein</fullName>
    </submittedName>
</protein>
<dbReference type="PANTHER" id="PTHR32063">
    <property type="match status" value="1"/>
</dbReference>
<keyword evidence="7 10" id="KW-0812">Transmembrane</keyword>
<evidence type="ECO:0000313" key="13">
    <source>
        <dbReference type="Proteomes" id="UP000019063"/>
    </source>
</evidence>
<dbReference type="GO" id="GO:0042910">
    <property type="term" value="F:xenobiotic transmembrane transporter activity"/>
    <property type="evidence" value="ECO:0007669"/>
    <property type="project" value="TreeGrafter"/>
</dbReference>
<dbReference type="NCBIfam" id="TIGR00915">
    <property type="entry name" value="2A0602"/>
    <property type="match status" value="1"/>
</dbReference>
<comment type="subcellular location">
    <subcellularLocation>
        <location evidence="1">Cell inner membrane</location>
        <topology evidence="1">Multi-pass membrane protein</topology>
    </subcellularLocation>
    <subcellularLocation>
        <location evidence="10">Cell membrane</location>
        <topology evidence="10">Lipid-anchor</topology>
    </subcellularLocation>
</comment>
<evidence type="ECO:0000256" key="10">
    <source>
        <dbReference type="RuleBase" id="RU362097"/>
    </source>
</evidence>
<evidence type="ECO:0000256" key="4">
    <source>
        <dbReference type="ARBA" id="ARBA00022448"/>
    </source>
</evidence>
<name>W4HDJ7_9RHOB</name>
<keyword evidence="10" id="KW-0449">Lipoprotein</keyword>
<dbReference type="InterPro" id="IPR004764">
    <property type="entry name" value="MdtF-like"/>
</dbReference>
<sequence>MGLFFIRRPVFAWVLALVTMLAGTWALLSLPVSQYPDIAPTTVRVSATYPGATATAVENSVTRVIEDEMTGLEGLLYMTGQSTQGSASLSLVFDDSVDPVDAQNEVQSRVSQVERQLPSTVQSQGVSVSRSTSSILMVGALVATAGEYTTLELGDLLSEVVEGPVQRTEGVGGINSFGSGYAMRVWLDPIELARYQLTPSDVVSAVENQNTTVSVGSLGDQPTVLGQQFTATITAQSQLSEVEAFERILLRSDEAGGVVRLGDVAQIEIGQESYGGDSRFNGLPAAGFGVNLETGANAVDTADAVRATLDELASSLPEGVEFRIAYDTSPFVELSIEQVYHTLIEAIALVILVLIVFLQSWRATLIPLIAVPVVLLGTFAVLSATGFTINTLTMFAMVLAVGLLVDDAIVVVENVERLMDEEGLSALEATRKSMGQISSALIGINVVLAAVFLPMAFFGGSTGVIYRQFSVTMVAAMSLSLFVALILSPPMSARLLKSKPETVGFAPARWFNTSLDRVRDGYAAGVQRLVHAPVIALLALTLVLGGAWAVYERLESSFIPTEDQGVLMAMVSLPEGSTTAQTLSTVERVERYFLEQESDGVESTFAALGFGFSGSGQNSAMVFVKLRDFDARDGDASLTAEAISSRANMAFRSNRSSQVFAMQPPAIMGLGNTGGFSMYLVDQAGNGTDALIDAANDLTALSQQNDRVTSVRATGTEEDSSLRIRIDQEKAESLGVSLSSLNQMLSVIFAGTEVNDFTLGSSLRPVIVQAAAEHRMQPEDILSWYAVNTSGEVVPFYSFITTDWEPSAPSLQRYGGNSAIEFSGSAAQGVSSGAAMDEMEALVAELDGGYAAAWTGISYQERQSGQQAPLLYAISALVIFLALAALYESWTIPFAVMLAVPVGVLGALAAAWMMGQSNDVYFKVGMLTTIGLAARSRFLISGPLILAVAACTVGPVYRAPGIGLAPTLAEGDAAPIGEVAAQRWWLPFNDSLLTDLVGTGPGQNLDIQTSIARIAEAQAAARATGLPAQIDGSISASTTRSGGSDLQTSDTQNASFTPSVMIDLFGGERRSREQALAQLQAAELDGGAARLTFVSALVSSYIDLRYYQEAMAITRSTIANRRETLSLVQKQRDAGTATDLDQARTQAALDETIASLPSLESGFYASAYAIATLIGQPVQTIEDRLERGFAQPIPASGSLQAGVPADLLRNRPDIRSAERDYAAAVAAVGISEADLYPSLSLGGTVSASEAKTWSFGPTLSLPLLDQGVLRANRDRAVAQAKQSELTWRATVLDAVEETQSAQTDVLRNRRAVSATRDSVQSYARVVDLSQGTFEAGTTDLIDLLESQRSLASANLSLASASRDLAASWASLQVAAGKGWLITPPAEDV</sequence>
<dbReference type="InterPro" id="IPR003423">
    <property type="entry name" value="OMP_efflux"/>
</dbReference>
<keyword evidence="10" id="KW-0564">Palmitate</keyword>
<evidence type="ECO:0000256" key="11">
    <source>
        <dbReference type="SAM" id="Phobius"/>
    </source>
</evidence>
<dbReference type="GO" id="GO:0015562">
    <property type="term" value="F:efflux transmembrane transporter activity"/>
    <property type="evidence" value="ECO:0007669"/>
    <property type="project" value="InterPro"/>
</dbReference>
<dbReference type="SUPFAM" id="SSF82693">
    <property type="entry name" value="Multidrug efflux transporter AcrB pore domain, PN1, PN2, PC1 and PC2 subdomains"/>
    <property type="match status" value="4"/>
</dbReference>
<comment type="similarity">
    <text evidence="3">Belongs to the resistance-nodulation-cell division (RND) (TC 2.A.6) family.</text>
</comment>
<evidence type="ECO:0000256" key="8">
    <source>
        <dbReference type="ARBA" id="ARBA00022989"/>
    </source>
</evidence>
<evidence type="ECO:0000256" key="7">
    <source>
        <dbReference type="ARBA" id="ARBA00022692"/>
    </source>
</evidence>
<dbReference type="Proteomes" id="UP000019063">
    <property type="component" value="Unassembled WGS sequence"/>
</dbReference>
<keyword evidence="5" id="KW-1003">Cell membrane</keyword>